<dbReference type="EMBL" id="SNRW01003420">
    <property type="protein sequence ID" value="KAA6389887.1"/>
    <property type="molecule type" value="Genomic_DNA"/>
</dbReference>
<feature type="region of interest" description="Disordered" evidence="1">
    <location>
        <begin position="1"/>
        <end position="42"/>
    </location>
</feature>
<feature type="compositionally biased region" description="Low complexity" evidence="1">
    <location>
        <begin position="172"/>
        <end position="181"/>
    </location>
</feature>
<evidence type="ECO:0000313" key="3">
    <source>
        <dbReference type="Proteomes" id="UP000324800"/>
    </source>
</evidence>
<accession>A0A5J4W4Q0</accession>
<feature type="compositionally biased region" description="Basic and acidic residues" evidence="1">
    <location>
        <begin position="1"/>
        <end position="24"/>
    </location>
</feature>
<name>A0A5J4W4Q0_9EUKA</name>
<feature type="compositionally biased region" description="Basic and acidic residues" evidence="1">
    <location>
        <begin position="140"/>
        <end position="164"/>
    </location>
</feature>
<organism evidence="2 3">
    <name type="scientific">Streblomastix strix</name>
    <dbReference type="NCBI Taxonomy" id="222440"/>
    <lineage>
        <taxon>Eukaryota</taxon>
        <taxon>Metamonada</taxon>
        <taxon>Preaxostyla</taxon>
        <taxon>Oxymonadida</taxon>
        <taxon>Streblomastigidae</taxon>
        <taxon>Streblomastix</taxon>
    </lineage>
</organism>
<sequence length="209" mass="25212">MEDLHIHQEQPQKEGLHKTNDHFGTKRTQKNNRLKSFNSSRPPELTIKMTQQKYNAHRDLWAQRCYTLRCFGLRSNGEHHRCFEEGPLNFSAFIQRQTRHEYLTANDWKAFWRKVDTDLNLDTVRKVLDEVENHHHHHNHDHDHDNNRRHDKERKDRNDQLDLRRGRKRSGEISSEGSENGQNNDDWAEGLYCEVDRQQLRAFRVQCNR</sequence>
<comment type="caution">
    <text evidence="2">The sequence shown here is derived from an EMBL/GenBank/DDBJ whole genome shotgun (WGS) entry which is preliminary data.</text>
</comment>
<feature type="region of interest" description="Disordered" evidence="1">
    <location>
        <begin position="134"/>
        <end position="186"/>
    </location>
</feature>
<dbReference type="Proteomes" id="UP000324800">
    <property type="component" value="Unassembled WGS sequence"/>
</dbReference>
<evidence type="ECO:0000313" key="2">
    <source>
        <dbReference type="EMBL" id="KAA6389887.1"/>
    </source>
</evidence>
<evidence type="ECO:0000256" key="1">
    <source>
        <dbReference type="SAM" id="MobiDB-lite"/>
    </source>
</evidence>
<proteinExistence type="predicted"/>
<protein>
    <submittedName>
        <fullName evidence="2">Uncharacterized protein</fullName>
    </submittedName>
</protein>
<gene>
    <name evidence="2" type="ORF">EZS28_014589</name>
</gene>
<reference evidence="2 3" key="1">
    <citation type="submission" date="2019-03" db="EMBL/GenBank/DDBJ databases">
        <title>Single cell metagenomics reveals metabolic interactions within the superorganism composed of flagellate Streblomastix strix and complex community of Bacteroidetes bacteria on its surface.</title>
        <authorList>
            <person name="Treitli S.C."/>
            <person name="Kolisko M."/>
            <person name="Husnik F."/>
            <person name="Keeling P."/>
            <person name="Hampl V."/>
        </authorList>
    </citation>
    <scope>NUCLEOTIDE SEQUENCE [LARGE SCALE GENOMIC DNA]</scope>
    <source>
        <strain evidence="2">ST1C</strain>
    </source>
</reference>
<dbReference type="AlphaFoldDB" id="A0A5J4W4Q0"/>